<dbReference type="EMBL" id="ADBJ01000050">
    <property type="protein sequence ID" value="EFA76013.1"/>
    <property type="molecule type" value="Genomic_DNA"/>
</dbReference>
<evidence type="ECO:0000313" key="12">
    <source>
        <dbReference type="Proteomes" id="UP000001396"/>
    </source>
</evidence>
<feature type="domain" description="DEAD-box RNA helicase Q" evidence="10">
    <location>
        <begin position="40"/>
        <end position="68"/>
    </location>
</feature>
<dbReference type="GO" id="GO:0016787">
    <property type="term" value="F:hydrolase activity"/>
    <property type="evidence" value="ECO:0007669"/>
    <property type="project" value="UniProtKB-KW"/>
</dbReference>
<evidence type="ECO:0000256" key="3">
    <source>
        <dbReference type="ARBA" id="ARBA00022806"/>
    </source>
</evidence>
<dbReference type="AlphaFoldDB" id="D3BRI1"/>
<dbReference type="PANTHER" id="PTHR47959:SF17">
    <property type="entry name" value="ATP-DEPENDENT RNA HELICASE DEAD BOX FAMILY"/>
    <property type="match status" value="1"/>
</dbReference>
<proteinExistence type="inferred from homology"/>
<feature type="domain" description="Helicase C-terminal" evidence="9">
    <location>
        <begin position="302"/>
        <end position="458"/>
    </location>
</feature>
<dbReference type="PROSITE" id="PS51194">
    <property type="entry name" value="HELICASE_CTER"/>
    <property type="match status" value="1"/>
</dbReference>
<dbReference type="InterPro" id="IPR014014">
    <property type="entry name" value="RNA_helicase_DEAD_Q_motif"/>
</dbReference>
<gene>
    <name evidence="11" type="primary">ddx20</name>
    <name evidence="11" type="ORF">PPL_10592</name>
</gene>
<dbReference type="GO" id="GO:0003724">
    <property type="term" value="F:RNA helicase activity"/>
    <property type="evidence" value="ECO:0007669"/>
    <property type="project" value="InterPro"/>
</dbReference>
<dbReference type="GO" id="GO:0005829">
    <property type="term" value="C:cytosol"/>
    <property type="evidence" value="ECO:0007669"/>
    <property type="project" value="TreeGrafter"/>
</dbReference>
<dbReference type="CDD" id="cd18787">
    <property type="entry name" value="SF2_C_DEAD"/>
    <property type="match status" value="1"/>
</dbReference>
<evidence type="ECO:0000256" key="5">
    <source>
        <dbReference type="PROSITE-ProRule" id="PRU00552"/>
    </source>
</evidence>
<protein>
    <submittedName>
        <fullName evidence="11">Putative RNA helicase</fullName>
    </submittedName>
</protein>
<dbReference type="PANTHER" id="PTHR47959">
    <property type="entry name" value="ATP-DEPENDENT RNA HELICASE RHLE-RELATED"/>
    <property type="match status" value="1"/>
</dbReference>
<dbReference type="GO" id="GO:0005524">
    <property type="term" value="F:ATP binding"/>
    <property type="evidence" value="ECO:0007669"/>
    <property type="project" value="UniProtKB-KW"/>
</dbReference>
<dbReference type="SMART" id="SM00487">
    <property type="entry name" value="DEXDc"/>
    <property type="match status" value="1"/>
</dbReference>
<evidence type="ECO:0000256" key="7">
    <source>
        <dbReference type="SAM" id="MobiDB-lite"/>
    </source>
</evidence>
<dbReference type="InterPro" id="IPR011545">
    <property type="entry name" value="DEAD/DEAH_box_helicase_dom"/>
</dbReference>
<dbReference type="GeneID" id="31366061"/>
<comment type="caution">
    <text evidence="11">The sequence shown here is derived from an EMBL/GenBank/DDBJ whole genome shotgun (WGS) entry which is preliminary data.</text>
</comment>
<keyword evidence="3 6" id="KW-0347">Helicase</keyword>
<dbReference type="SMART" id="SM00490">
    <property type="entry name" value="HELICc"/>
    <property type="match status" value="1"/>
</dbReference>
<keyword evidence="2 6" id="KW-0378">Hydrolase</keyword>
<dbReference type="RefSeq" id="XP_020428147.1">
    <property type="nucleotide sequence ID" value="XM_020581360.1"/>
</dbReference>
<dbReference type="PROSITE" id="PS51192">
    <property type="entry name" value="HELICASE_ATP_BIND_1"/>
    <property type="match status" value="1"/>
</dbReference>
<evidence type="ECO:0000259" key="8">
    <source>
        <dbReference type="PROSITE" id="PS51192"/>
    </source>
</evidence>
<feature type="short sequence motif" description="Q motif" evidence="5">
    <location>
        <begin position="40"/>
        <end position="68"/>
    </location>
</feature>
<organism evidence="11 12">
    <name type="scientific">Heterostelium pallidum (strain ATCC 26659 / Pp 5 / PN500)</name>
    <name type="common">Cellular slime mold</name>
    <name type="synonym">Polysphondylium pallidum</name>
    <dbReference type="NCBI Taxonomy" id="670386"/>
    <lineage>
        <taxon>Eukaryota</taxon>
        <taxon>Amoebozoa</taxon>
        <taxon>Evosea</taxon>
        <taxon>Eumycetozoa</taxon>
        <taxon>Dictyostelia</taxon>
        <taxon>Acytosteliales</taxon>
        <taxon>Acytosteliaceae</taxon>
        <taxon>Heterostelium</taxon>
    </lineage>
</organism>
<dbReference type="GO" id="GO:0003676">
    <property type="term" value="F:nucleic acid binding"/>
    <property type="evidence" value="ECO:0007669"/>
    <property type="project" value="InterPro"/>
</dbReference>
<keyword evidence="12" id="KW-1185">Reference proteome</keyword>
<evidence type="ECO:0000259" key="10">
    <source>
        <dbReference type="PROSITE" id="PS51195"/>
    </source>
</evidence>
<comment type="similarity">
    <text evidence="6">Belongs to the DEAD box helicase family.</text>
</comment>
<evidence type="ECO:0000256" key="2">
    <source>
        <dbReference type="ARBA" id="ARBA00022801"/>
    </source>
</evidence>
<dbReference type="OMA" id="KQYYKQY"/>
<evidence type="ECO:0000256" key="1">
    <source>
        <dbReference type="ARBA" id="ARBA00022741"/>
    </source>
</evidence>
<evidence type="ECO:0000313" key="11">
    <source>
        <dbReference type="EMBL" id="EFA76013.1"/>
    </source>
</evidence>
<feature type="region of interest" description="Disordered" evidence="7">
    <location>
        <begin position="502"/>
        <end position="552"/>
    </location>
</feature>
<dbReference type="Pfam" id="PF00270">
    <property type="entry name" value="DEAD"/>
    <property type="match status" value="1"/>
</dbReference>
<dbReference type="SUPFAM" id="SSF52540">
    <property type="entry name" value="P-loop containing nucleoside triphosphate hydrolases"/>
    <property type="match status" value="1"/>
</dbReference>
<dbReference type="InterPro" id="IPR000629">
    <property type="entry name" value="RNA-helicase_DEAD-box_CS"/>
</dbReference>
<dbReference type="InterPro" id="IPR014001">
    <property type="entry name" value="Helicase_ATP-bd"/>
</dbReference>
<sequence length="701" mass="82464">MNSSDENDCLIKNDSTTTNSSNSNNRQRTKDVTLDESNSVEFSEMMLSQETLDGLKQCGFIKPSPIQVQAIPLALTGRDIIAQAKSGTGKTVVFSVVALETVLKLRTTPIPKDRQELLDMDDESYAAAISGVPRHPVVMILSPTREIAVQSCDVVNQLARSMKYIKAASFIGGLREVDDRHRLSGCQIVVGTPGRIRSLIESLTLRTDDIKLLILDEADKLLDMGFSKDINWLHRALPVSQRQTLALSATYPVSVLNVVKAYMRADVMEVRVGSDTPSLTGITQYYQFVENPAISYQAFKEKIASLLLLLEQLGFYQAIVFVSERQRAEEVCKLLVRRGWPTRYIAGAMEQRERLLVMEELKDFKLRILVSTDLIARGIDIERVNLVVNIDMPRDYETYFHRIGRTGRFGTYGVSVSFISKDSEQDRNFLHELRVRYNVELLERKDNDEIPEHFYTYQLSNSKESESLESLKLKQQQFKQKQEEKEQVKLLKQLKINDDYIQNQQNIDENEEDYNEDEEYDEEYEDEEYEDEEYEDEENEEYEDEEYEDEEYEEYEEYEDQEYEEENEEYEEVENNYNFNKEVEEGEEEEYQDFNNNNNIFKDQSQHQRATSYNHNLSYNQPNNLNNKWEDYLHYINSYSNQNNYNYSYLISNHNNINSYNNHNCNCRYCPIKQSKHHPIQQQQQQQYQQHYYNYPYYYNY</sequence>
<dbReference type="Pfam" id="PF00271">
    <property type="entry name" value="Helicase_C"/>
    <property type="match status" value="1"/>
</dbReference>
<evidence type="ECO:0000256" key="6">
    <source>
        <dbReference type="RuleBase" id="RU000492"/>
    </source>
</evidence>
<dbReference type="InterPro" id="IPR027417">
    <property type="entry name" value="P-loop_NTPase"/>
</dbReference>
<dbReference type="Proteomes" id="UP000001396">
    <property type="component" value="Unassembled WGS sequence"/>
</dbReference>
<reference evidence="11 12" key="1">
    <citation type="journal article" date="2011" name="Genome Res.">
        <title>Phylogeny-wide analysis of social amoeba genomes highlights ancient origins for complex intercellular communication.</title>
        <authorList>
            <person name="Heidel A.J."/>
            <person name="Lawal H.M."/>
            <person name="Felder M."/>
            <person name="Schilde C."/>
            <person name="Helps N.R."/>
            <person name="Tunggal B."/>
            <person name="Rivero F."/>
            <person name="John U."/>
            <person name="Schleicher M."/>
            <person name="Eichinger L."/>
            <person name="Platzer M."/>
            <person name="Noegel A.A."/>
            <person name="Schaap P."/>
            <person name="Gloeckner G."/>
        </authorList>
    </citation>
    <scope>NUCLEOTIDE SEQUENCE [LARGE SCALE GENOMIC DNA]</scope>
    <source>
        <strain evidence="12">ATCC 26659 / Pp 5 / PN500</strain>
    </source>
</reference>
<evidence type="ECO:0000256" key="4">
    <source>
        <dbReference type="ARBA" id="ARBA00022840"/>
    </source>
</evidence>
<dbReference type="InterPro" id="IPR001650">
    <property type="entry name" value="Helicase_C-like"/>
</dbReference>
<feature type="domain" description="Helicase ATP-binding" evidence="8">
    <location>
        <begin position="71"/>
        <end position="269"/>
    </location>
</feature>
<dbReference type="InterPro" id="IPR050079">
    <property type="entry name" value="DEAD_box_RNA_helicase"/>
</dbReference>
<evidence type="ECO:0000259" key="9">
    <source>
        <dbReference type="PROSITE" id="PS51194"/>
    </source>
</evidence>
<feature type="compositionally biased region" description="Low complexity" evidence="7">
    <location>
        <begin position="15"/>
        <end position="25"/>
    </location>
</feature>
<dbReference type="PROSITE" id="PS51195">
    <property type="entry name" value="Q_MOTIF"/>
    <property type="match status" value="1"/>
</dbReference>
<dbReference type="STRING" id="670386.D3BRI1"/>
<dbReference type="Gene3D" id="3.40.50.300">
    <property type="entry name" value="P-loop containing nucleotide triphosphate hydrolases"/>
    <property type="match status" value="2"/>
</dbReference>
<dbReference type="InParanoid" id="D3BRI1"/>
<accession>D3BRI1</accession>
<feature type="compositionally biased region" description="Acidic residues" evidence="7">
    <location>
        <begin position="508"/>
        <end position="552"/>
    </location>
</feature>
<feature type="region of interest" description="Disordered" evidence="7">
    <location>
        <begin position="1"/>
        <end position="36"/>
    </location>
</feature>
<keyword evidence="4 6" id="KW-0067">ATP-binding</keyword>
<name>D3BRI1_HETP5</name>
<keyword evidence="1 6" id="KW-0547">Nucleotide-binding</keyword>
<dbReference type="PROSITE" id="PS00039">
    <property type="entry name" value="DEAD_ATP_HELICASE"/>
    <property type="match status" value="1"/>
</dbReference>